<evidence type="ECO:0000313" key="3">
    <source>
        <dbReference type="Proteomes" id="UP000515163"/>
    </source>
</evidence>
<protein>
    <submittedName>
        <fullName evidence="4">Cactin-like</fullName>
    </submittedName>
</protein>
<dbReference type="GO" id="GO:0005737">
    <property type="term" value="C:cytoplasm"/>
    <property type="evidence" value="ECO:0007669"/>
    <property type="project" value="TreeGrafter"/>
</dbReference>
<name>A0A6P8IGL9_ACTTE</name>
<feature type="compositionally biased region" description="Basic residues" evidence="1">
    <location>
        <begin position="1"/>
        <end position="35"/>
    </location>
</feature>
<dbReference type="OrthoDB" id="5975790at2759"/>
<feature type="compositionally biased region" description="Basic and acidic residues" evidence="1">
    <location>
        <begin position="63"/>
        <end position="95"/>
    </location>
</feature>
<dbReference type="GeneID" id="116301090"/>
<organism evidence="3 4">
    <name type="scientific">Actinia tenebrosa</name>
    <name type="common">Australian red waratah sea anemone</name>
    <dbReference type="NCBI Taxonomy" id="6105"/>
    <lineage>
        <taxon>Eukaryota</taxon>
        <taxon>Metazoa</taxon>
        <taxon>Cnidaria</taxon>
        <taxon>Anthozoa</taxon>
        <taxon>Hexacorallia</taxon>
        <taxon>Actiniaria</taxon>
        <taxon>Actiniidae</taxon>
        <taxon>Actinia</taxon>
    </lineage>
</organism>
<dbReference type="InParanoid" id="A0A6P8IGL9"/>
<dbReference type="AlphaFoldDB" id="A0A6P8IGL9"/>
<sequence length="264" mass="32341">MAGGDKKKKKRSERSRSRSPRRRDRSRSPRRRKRRDSSASTSSSLSEDERRREKGYQKNSGKIPKDKKKEKEYYKAHETPEEKRARRLAKKEAKERKRRKEMGWNDEYEGYTNTDNPFGDAHLLETFVWHKKREKQGETHLTEEEKRFTDKKRQMDTRKQLERVRERRTEREREMMLREEEKERMQREKESEYYSEWEKQEDKFHLNQAKLRSKIRIQDRRAKPIDLLAQYISAEEEDLDIKMHEPYTILVVGLLFNNYSPKAR</sequence>
<evidence type="ECO:0000313" key="4">
    <source>
        <dbReference type="RefSeq" id="XP_031565952.1"/>
    </source>
</evidence>
<reference evidence="4" key="1">
    <citation type="submission" date="2025-08" db="UniProtKB">
        <authorList>
            <consortium name="RefSeq"/>
        </authorList>
    </citation>
    <scope>IDENTIFICATION</scope>
    <source>
        <tissue evidence="4">Tentacle</tissue>
    </source>
</reference>
<dbReference type="InterPro" id="IPR018816">
    <property type="entry name" value="Cactin_central"/>
</dbReference>
<evidence type="ECO:0000256" key="1">
    <source>
        <dbReference type="SAM" id="MobiDB-lite"/>
    </source>
</evidence>
<accession>A0A6P8IGL9</accession>
<dbReference type="Pfam" id="PF10312">
    <property type="entry name" value="Cactin_mid"/>
    <property type="match status" value="1"/>
</dbReference>
<dbReference type="GO" id="GO:0045292">
    <property type="term" value="P:mRNA cis splicing, via spliceosome"/>
    <property type="evidence" value="ECO:0007669"/>
    <property type="project" value="TreeGrafter"/>
</dbReference>
<gene>
    <name evidence="4" type="primary">LOC116301090</name>
</gene>
<dbReference type="Proteomes" id="UP000515163">
    <property type="component" value="Unplaced"/>
</dbReference>
<dbReference type="GO" id="GO:0005681">
    <property type="term" value="C:spliceosomal complex"/>
    <property type="evidence" value="ECO:0007669"/>
    <property type="project" value="TreeGrafter"/>
</dbReference>
<feature type="region of interest" description="Disordered" evidence="1">
    <location>
        <begin position="1"/>
        <end position="119"/>
    </location>
</feature>
<feature type="region of interest" description="Disordered" evidence="1">
    <location>
        <begin position="134"/>
        <end position="172"/>
    </location>
</feature>
<proteinExistence type="predicted"/>
<feature type="domain" description="Splicing factor cactin central" evidence="2">
    <location>
        <begin position="187"/>
        <end position="250"/>
    </location>
</feature>
<keyword evidence="3" id="KW-1185">Reference proteome</keyword>
<dbReference type="PANTHER" id="PTHR21737:SF4">
    <property type="entry name" value="SPLICING FACTOR CACTIN"/>
    <property type="match status" value="1"/>
</dbReference>
<dbReference type="RefSeq" id="XP_031565952.1">
    <property type="nucleotide sequence ID" value="XM_031710092.1"/>
</dbReference>
<feature type="compositionally biased region" description="Basic and acidic residues" evidence="1">
    <location>
        <begin position="47"/>
        <end position="56"/>
    </location>
</feature>
<evidence type="ECO:0000259" key="2">
    <source>
        <dbReference type="Pfam" id="PF10312"/>
    </source>
</evidence>
<dbReference type="PANTHER" id="PTHR21737">
    <property type="entry name" value="POLYGLUTAMINE BINDING PROTEIN 1/MARVEL MEMBRANE-ASSOCIATING DOMAIN CONTAINING 3"/>
    <property type="match status" value="1"/>
</dbReference>
<feature type="compositionally biased region" description="Basic and acidic residues" evidence="1">
    <location>
        <begin position="135"/>
        <end position="172"/>
    </location>
</feature>
<dbReference type="KEGG" id="aten:116301090"/>